<reference evidence="8 9" key="1">
    <citation type="submission" date="2019-12" db="EMBL/GenBank/DDBJ databases">
        <authorList>
            <person name="Kim Y.S."/>
        </authorList>
    </citation>
    <scope>NUCLEOTIDE SEQUENCE [LARGE SCALE GENOMIC DNA]</scope>
    <source>
        <strain evidence="8 9">MMS17-SY077</strain>
    </source>
</reference>
<evidence type="ECO:0000259" key="7">
    <source>
        <dbReference type="PROSITE" id="PS01124"/>
    </source>
</evidence>
<keyword evidence="1" id="KW-0678">Repressor</keyword>
<dbReference type="InterPro" id="IPR011051">
    <property type="entry name" value="RmlC_Cupin_sf"/>
</dbReference>
<dbReference type="InterPro" id="IPR009057">
    <property type="entry name" value="Homeodomain-like_sf"/>
</dbReference>
<organism evidence="8 9">
    <name type="scientific">Agromyces seonyuensis</name>
    <dbReference type="NCBI Taxonomy" id="2662446"/>
    <lineage>
        <taxon>Bacteria</taxon>
        <taxon>Bacillati</taxon>
        <taxon>Actinomycetota</taxon>
        <taxon>Actinomycetes</taxon>
        <taxon>Micrococcales</taxon>
        <taxon>Microbacteriaceae</taxon>
        <taxon>Agromyces</taxon>
    </lineage>
</organism>
<dbReference type="SUPFAM" id="SSF51182">
    <property type="entry name" value="RmlC-like cupins"/>
    <property type="match status" value="1"/>
</dbReference>
<protein>
    <recommendedName>
        <fullName evidence="5">HTH-type transcriptional regulator RipA</fullName>
    </recommendedName>
    <alternativeName>
        <fullName evidence="6">Repressor of iron proteins A</fullName>
    </alternativeName>
</protein>
<dbReference type="InterPro" id="IPR018060">
    <property type="entry name" value="HTH_AraC"/>
</dbReference>
<dbReference type="InterPro" id="IPR014710">
    <property type="entry name" value="RmlC-like_jellyroll"/>
</dbReference>
<dbReference type="Pfam" id="PF02311">
    <property type="entry name" value="AraC_binding"/>
    <property type="match status" value="1"/>
</dbReference>
<evidence type="ECO:0000256" key="5">
    <source>
        <dbReference type="ARBA" id="ARBA00074140"/>
    </source>
</evidence>
<dbReference type="PROSITE" id="PS00041">
    <property type="entry name" value="HTH_ARAC_FAMILY_1"/>
    <property type="match status" value="1"/>
</dbReference>
<evidence type="ECO:0000256" key="2">
    <source>
        <dbReference type="ARBA" id="ARBA00023015"/>
    </source>
</evidence>
<dbReference type="SMART" id="SM00342">
    <property type="entry name" value="HTH_ARAC"/>
    <property type="match status" value="1"/>
</dbReference>
<dbReference type="FunFam" id="1.10.10.60:FF:000132">
    <property type="entry name" value="AraC family transcriptional regulator"/>
    <property type="match status" value="1"/>
</dbReference>
<dbReference type="PANTHER" id="PTHR11019:SF199">
    <property type="entry name" value="HTH-TYPE TRANSCRIPTIONAL REGULATOR NIMR"/>
    <property type="match status" value="1"/>
</dbReference>
<keyword evidence="4" id="KW-0804">Transcription</keyword>
<feature type="domain" description="HTH araC/xylS-type" evidence="7">
    <location>
        <begin position="165"/>
        <end position="265"/>
    </location>
</feature>
<dbReference type="Pfam" id="PF12833">
    <property type="entry name" value="HTH_18"/>
    <property type="match status" value="1"/>
</dbReference>
<evidence type="ECO:0000256" key="3">
    <source>
        <dbReference type="ARBA" id="ARBA00023125"/>
    </source>
</evidence>
<keyword evidence="9" id="KW-1185">Reference proteome</keyword>
<evidence type="ECO:0000256" key="4">
    <source>
        <dbReference type="ARBA" id="ARBA00023163"/>
    </source>
</evidence>
<dbReference type="Gene3D" id="1.10.10.60">
    <property type="entry name" value="Homeodomain-like"/>
    <property type="match status" value="1"/>
</dbReference>
<dbReference type="AlphaFoldDB" id="A0A6I4NRX2"/>
<dbReference type="GO" id="GO:0003700">
    <property type="term" value="F:DNA-binding transcription factor activity"/>
    <property type="evidence" value="ECO:0007669"/>
    <property type="project" value="InterPro"/>
</dbReference>
<evidence type="ECO:0000256" key="1">
    <source>
        <dbReference type="ARBA" id="ARBA00022491"/>
    </source>
</evidence>
<dbReference type="Gene3D" id="2.60.120.10">
    <property type="entry name" value="Jelly Rolls"/>
    <property type="match status" value="1"/>
</dbReference>
<dbReference type="PANTHER" id="PTHR11019">
    <property type="entry name" value="HTH-TYPE TRANSCRIPTIONAL REGULATOR NIMR"/>
    <property type="match status" value="1"/>
</dbReference>
<evidence type="ECO:0000313" key="9">
    <source>
        <dbReference type="Proteomes" id="UP000438182"/>
    </source>
</evidence>
<proteinExistence type="predicted"/>
<dbReference type="PROSITE" id="PS01124">
    <property type="entry name" value="HTH_ARAC_FAMILY_2"/>
    <property type="match status" value="1"/>
</dbReference>
<comment type="caution">
    <text evidence="8">The sequence shown here is derived from an EMBL/GenBank/DDBJ whole genome shotgun (WGS) entry which is preliminary data.</text>
</comment>
<evidence type="ECO:0000313" key="8">
    <source>
        <dbReference type="EMBL" id="MWB96960.1"/>
    </source>
</evidence>
<dbReference type="GO" id="GO:0043565">
    <property type="term" value="F:sequence-specific DNA binding"/>
    <property type="evidence" value="ECO:0007669"/>
    <property type="project" value="InterPro"/>
</dbReference>
<dbReference type="SUPFAM" id="SSF46689">
    <property type="entry name" value="Homeodomain-like"/>
    <property type="match status" value="1"/>
</dbReference>
<dbReference type="Proteomes" id="UP000438182">
    <property type="component" value="Unassembled WGS sequence"/>
</dbReference>
<gene>
    <name evidence="8" type="ORF">GB864_00085</name>
</gene>
<keyword evidence="2" id="KW-0805">Transcription regulation</keyword>
<sequence length="275" mass="30112">MPRGAWRREADTVVLEGVHVPERIAEPFAIYSESAYVRVPLEFEPHSHPLHELVWVRGGTMTVRLADSVVTVPEGHGLWIPAGMLHSGRTTARTALCDALFDPDRSPLGFPDPVAIEITPLLGSLLRHLERLDLSAAERLRAEAVVFDVLGPSDRQLALQVPPDERIAPIVAALLEDPADPRALPEWAGLVGASERTVSRLFRARTGLSFLQWRQVLRVHHAVSLLSEGLAVHEVSDLLGYAQSSTFIASFKRVMGATPGAYVDAREAASDRLEP</sequence>
<evidence type="ECO:0000256" key="6">
    <source>
        <dbReference type="ARBA" id="ARBA00079449"/>
    </source>
</evidence>
<dbReference type="EMBL" id="WSTA01000001">
    <property type="protein sequence ID" value="MWB96960.1"/>
    <property type="molecule type" value="Genomic_DNA"/>
</dbReference>
<dbReference type="InterPro" id="IPR018062">
    <property type="entry name" value="HTH_AraC-typ_CS"/>
</dbReference>
<keyword evidence="3" id="KW-0238">DNA-binding</keyword>
<accession>A0A6I4NRX2</accession>
<dbReference type="InterPro" id="IPR003313">
    <property type="entry name" value="AraC-bd"/>
</dbReference>
<name>A0A6I4NRX2_9MICO</name>